<dbReference type="Proteomes" id="UP000593802">
    <property type="component" value="Chromosome"/>
</dbReference>
<evidence type="ECO:0008006" key="3">
    <source>
        <dbReference type="Google" id="ProtNLM"/>
    </source>
</evidence>
<accession>A0A7I8DA19</accession>
<keyword evidence="2" id="KW-1185">Reference proteome</keyword>
<reference evidence="1 2" key="1">
    <citation type="submission" date="2020-08" db="EMBL/GenBank/DDBJ databases">
        <title>Complete Genome Sequence of Effusibacillus dendaii Strain skT53, Isolated from Farmland soil.</title>
        <authorList>
            <person name="Konishi T."/>
            <person name="Kawasaki H."/>
        </authorList>
    </citation>
    <scope>NUCLEOTIDE SEQUENCE [LARGE SCALE GENOMIC DNA]</scope>
    <source>
        <strain evidence="2">skT53</strain>
    </source>
</reference>
<sequence length="133" mass="15250">MTPLYCTIEQLSRLFRMDYSALLGMLHQDARLQPAVKKLNRYALSEVVALHRTTAEPFEVGLDTPFLTLYETQDRLTKALGPMVYSTVLRKAAKGEIPALKFGDTYRVPEPLLTQMIQEKRISYRSRSVIKKT</sequence>
<protein>
    <recommendedName>
        <fullName evidence="3">Helix-turn-helix domain-containing protein</fullName>
    </recommendedName>
</protein>
<proteinExistence type="predicted"/>
<gene>
    <name evidence="1" type="ORF">skT53_20080</name>
</gene>
<evidence type="ECO:0000313" key="1">
    <source>
        <dbReference type="EMBL" id="BCJ87023.1"/>
    </source>
</evidence>
<dbReference type="EMBL" id="AP023366">
    <property type="protein sequence ID" value="BCJ87023.1"/>
    <property type="molecule type" value="Genomic_DNA"/>
</dbReference>
<dbReference type="AlphaFoldDB" id="A0A7I8DA19"/>
<organism evidence="1 2">
    <name type="scientific">Effusibacillus dendaii</name>
    <dbReference type="NCBI Taxonomy" id="2743772"/>
    <lineage>
        <taxon>Bacteria</taxon>
        <taxon>Bacillati</taxon>
        <taxon>Bacillota</taxon>
        <taxon>Bacilli</taxon>
        <taxon>Bacillales</taxon>
        <taxon>Alicyclobacillaceae</taxon>
        <taxon>Effusibacillus</taxon>
    </lineage>
</organism>
<name>A0A7I8DA19_9BACL</name>
<evidence type="ECO:0000313" key="2">
    <source>
        <dbReference type="Proteomes" id="UP000593802"/>
    </source>
</evidence>
<dbReference type="KEGG" id="eff:skT53_20080"/>